<organism evidence="3 4">
    <name type="scientific">Massariosphaeria phaeospora</name>
    <dbReference type="NCBI Taxonomy" id="100035"/>
    <lineage>
        <taxon>Eukaryota</taxon>
        <taxon>Fungi</taxon>
        <taxon>Dikarya</taxon>
        <taxon>Ascomycota</taxon>
        <taxon>Pezizomycotina</taxon>
        <taxon>Dothideomycetes</taxon>
        <taxon>Pleosporomycetidae</taxon>
        <taxon>Pleosporales</taxon>
        <taxon>Pleosporales incertae sedis</taxon>
        <taxon>Massariosphaeria</taxon>
    </lineage>
</organism>
<protein>
    <recommendedName>
        <fullName evidence="2">NADAR domain-containing protein</fullName>
    </recommendedName>
</protein>
<gene>
    <name evidence="3" type="ORF">BDV95DRAFT_465999</name>
</gene>
<dbReference type="AlphaFoldDB" id="A0A7C8M4Z4"/>
<evidence type="ECO:0000313" key="4">
    <source>
        <dbReference type="Proteomes" id="UP000481861"/>
    </source>
</evidence>
<feature type="non-terminal residue" evidence="3">
    <location>
        <position position="210"/>
    </location>
</feature>
<evidence type="ECO:0000313" key="3">
    <source>
        <dbReference type="EMBL" id="KAF2868499.1"/>
    </source>
</evidence>
<dbReference type="OrthoDB" id="206452at2759"/>
<dbReference type="EMBL" id="JAADJZ010000019">
    <property type="protein sequence ID" value="KAF2868499.1"/>
    <property type="molecule type" value="Genomic_DNA"/>
</dbReference>
<feature type="region of interest" description="Disordered" evidence="1">
    <location>
        <begin position="181"/>
        <end position="210"/>
    </location>
</feature>
<evidence type="ECO:0000259" key="2">
    <source>
        <dbReference type="Pfam" id="PF08719"/>
    </source>
</evidence>
<dbReference type="InterPro" id="IPR037238">
    <property type="entry name" value="YbiA-like_sf"/>
</dbReference>
<comment type="caution">
    <text evidence="3">The sequence shown here is derived from an EMBL/GenBank/DDBJ whole genome shotgun (WGS) entry which is preliminary data.</text>
</comment>
<feature type="non-terminal residue" evidence="3">
    <location>
        <position position="1"/>
    </location>
</feature>
<sequence>PTPDNNPPTSTLFFYMPPPHPYGLFCQWAPFPLAIPTRSLSFLLSAHAGTLYFHTAEHLYMYAKAAYFADVPSSTAIQSSATPKAAKALGRRVSGFSDAAWASVRFRVASVGNWYKFVQHRDMRDVLLGTGECELAEAAARDRVWGVGFNAGMAEGMRRLWGLNLLGKALMRVRGRLRVVGEEDEGAGGDREGDQEEGEDGVGEAEAEAE</sequence>
<feature type="compositionally biased region" description="Acidic residues" evidence="1">
    <location>
        <begin position="182"/>
        <end position="210"/>
    </location>
</feature>
<accession>A0A7C8M4Z4</accession>
<dbReference type="Gene3D" id="1.10.357.40">
    <property type="entry name" value="YbiA-like"/>
    <property type="match status" value="1"/>
</dbReference>
<reference evidence="3 4" key="1">
    <citation type="submission" date="2020-01" db="EMBL/GenBank/DDBJ databases">
        <authorList>
            <consortium name="DOE Joint Genome Institute"/>
            <person name="Haridas S."/>
            <person name="Albert R."/>
            <person name="Binder M."/>
            <person name="Bloem J."/>
            <person name="Labutti K."/>
            <person name="Salamov A."/>
            <person name="Andreopoulos B."/>
            <person name="Baker S.E."/>
            <person name="Barry K."/>
            <person name="Bills G."/>
            <person name="Bluhm B.H."/>
            <person name="Cannon C."/>
            <person name="Castanera R."/>
            <person name="Culley D.E."/>
            <person name="Daum C."/>
            <person name="Ezra D."/>
            <person name="Gonzalez J.B."/>
            <person name="Henrissat B."/>
            <person name="Kuo A."/>
            <person name="Liang C."/>
            <person name="Lipzen A."/>
            <person name="Lutzoni F."/>
            <person name="Magnuson J."/>
            <person name="Mondo S."/>
            <person name="Nolan M."/>
            <person name="Ohm R."/>
            <person name="Pangilinan J."/>
            <person name="Park H.-J.H."/>
            <person name="Ramirez L."/>
            <person name="Alfaro M."/>
            <person name="Sun H."/>
            <person name="Tritt A."/>
            <person name="Yoshinaga Y."/>
            <person name="Zwiers L.-H.L."/>
            <person name="Turgeon B.G."/>
            <person name="Goodwin S.B."/>
            <person name="Spatafora J.W."/>
            <person name="Crous P.W."/>
            <person name="Grigoriev I.V."/>
        </authorList>
    </citation>
    <scope>NUCLEOTIDE SEQUENCE [LARGE SCALE GENOMIC DNA]</scope>
    <source>
        <strain evidence="3 4">CBS 611.86</strain>
    </source>
</reference>
<name>A0A7C8M4Z4_9PLEO</name>
<feature type="domain" description="NADAR" evidence="2">
    <location>
        <begin position="13"/>
        <end position="178"/>
    </location>
</feature>
<dbReference type="Pfam" id="PF08719">
    <property type="entry name" value="NADAR"/>
    <property type="match status" value="1"/>
</dbReference>
<dbReference type="Proteomes" id="UP000481861">
    <property type="component" value="Unassembled WGS sequence"/>
</dbReference>
<dbReference type="SUPFAM" id="SSF143990">
    <property type="entry name" value="YbiA-like"/>
    <property type="match status" value="1"/>
</dbReference>
<evidence type="ECO:0000256" key="1">
    <source>
        <dbReference type="SAM" id="MobiDB-lite"/>
    </source>
</evidence>
<keyword evidence="4" id="KW-1185">Reference proteome</keyword>
<proteinExistence type="predicted"/>
<dbReference type="NCBIfam" id="TIGR02464">
    <property type="entry name" value="ribofla_fusion"/>
    <property type="match status" value="1"/>
</dbReference>
<dbReference type="InterPro" id="IPR012816">
    <property type="entry name" value="NADAR"/>
</dbReference>
<dbReference type="CDD" id="cd15457">
    <property type="entry name" value="NADAR"/>
    <property type="match status" value="1"/>
</dbReference>